<dbReference type="InterPro" id="IPR022385">
    <property type="entry name" value="Rhs_assc_core"/>
</dbReference>
<feature type="compositionally biased region" description="Low complexity" evidence="2">
    <location>
        <begin position="306"/>
        <end position="322"/>
    </location>
</feature>
<dbReference type="InterPro" id="IPR050708">
    <property type="entry name" value="T6SS_VgrG/RHS"/>
</dbReference>
<dbReference type="NCBIfam" id="TIGR01643">
    <property type="entry name" value="YD_repeat_2x"/>
    <property type="match status" value="2"/>
</dbReference>
<dbReference type="Pfam" id="PF25023">
    <property type="entry name" value="TEN_YD-shell"/>
    <property type="match status" value="1"/>
</dbReference>
<dbReference type="Pfam" id="PF15633">
    <property type="entry name" value="Tox-ART-HYD1"/>
    <property type="match status" value="1"/>
</dbReference>
<gene>
    <name evidence="5" type="ORF">DY240_16495</name>
</gene>
<dbReference type="Pfam" id="PF05593">
    <property type="entry name" value="RHS_repeat"/>
    <property type="match status" value="1"/>
</dbReference>
<evidence type="ECO:0000256" key="1">
    <source>
        <dbReference type="ARBA" id="ARBA00022737"/>
    </source>
</evidence>
<proteinExistence type="predicted"/>
<accession>A0A418KPF2</accession>
<dbReference type="InterPro" id="IPR031325">
    <property type="entry name" value="RHS_repeat"/>
</dbReference>
<name>A0A418KPF2_9ACTN</name>
<feature type="domain" description="Tox-ART-HYD1" evidence="3">
    <location>
        <begin position="713"/>
        <end position="813"/>
    </location>
</feature>
<feature type="region of interest" description="Disordered" evidence="2">
    <location>
        <begin position="457"/>
        <end position="483"/>
    </location>
</feature>
<evidence type="ECO:0000313" key="5">
    <source>
        <dbReference type="EMBL" id="RIQ20883.1"/>
    </source>
</evidence>
<evidence type="ECO:0000313" key="6">
    <source>
        <dbReference type="Proteomes" id="UP000284057"/>
    </source>
</evidence>
<dbReference type="InterPro" id="IPR006530">
    <property type="entry name" value="YD"/>
</dbReference>
<comment type="caution">
    <text evidence="5">The sequence shown here is derived from an EMBL/GenBank/DDBJ whole genome shotgun (WGS) entry which is preliminary data.</text>
</comment>
<protein>
    <submittedName>
        <fullName evidence="5">Uncharacterized protein</fullName>
    </submittedName>
</protein>
<dbReference type="AlphaFoldDB" id="A0A418KPF2"/>
<dbReference type="InterPro" id="IPR056823">
    <property type="entry name" value="TEN-like_YD-shell"/>
</dbReference>
<dbReference type="PANTHER" id="PTHR32305">
    <property type="match status" value="1"/>
</dbReference>
<dbReference type="Gene3D" id="2.180.10.10">
    <property type="entry name" value="RHS repeat-associated core"/>
    <property type="match status" value="1"/>
</dbReference>
<feature type="domain" description="Teneurin-like YD-shell" evidence="4">
    <location>
        <begin position="288"/>
        <end position="537"/>
    </location>
</feature>
<evidence type="ECO:0000259" key="4">
    <source>
        <dbReference type="Pfam" id="PF25023"/>
    </source>
</evidence>
<dbReference type="EMBL" id="QUAL01000157">
    <property type="protein sequence ID" value="RIQ20883.1"/>
    <property type="molecule type" value="Genomic_DNA"/>
</dbReference>
<dbReference type="Proteomes" id="UP000284057">
    <property type="component" value="Unassembled WGS sequence"/>
</dbReference>
<evidence type="ECO:0000256" key="2">
    <source>
        <dbReference type="SAM" id="MobiDB-lite"/>
    </source>
</evidence>
<feature type="compositionally biased region" description="Polar residues" evidence="2">
    <location>
        <begin position="470"/>
        <end position="480"/>
    </location>
</feature>
<dbReference type="OrthoDB" id="291011at2"/>
<sequence length="820" mass="88983">MWTYKYDLRGRQIEKTDPDTGTTQLTYDAAGQLTSTTDAEGRTLAYTYDALGRKTSAHQGSVTSTSIAEWRYDTLELGQLSLSFRREGTSVYTTAITGYDDAYRPLGSRVSISATEGALAGQYYFSNTYNPDGSVATTTMPAIGGLPEETLHHRYESTGAEDWMYGYNTYAVDTIWSPYGEILRRGQGQYGTASWQTNQYEAGSRRLLRSRIDREDQSVFSDLRYGYDPAGNITRIADLPSGGTPDVQCFQYDYLRRLKKAFTATDTGCDTPDLPPTSTPSSPKYHQEYTYDLTGNRTSFVRTRLSSAGTPTTSTTTYTYPPAGSPQPHTLTSSTTGSTTTSYTYDDTGNTLTAGGKSYTWDIEGRVKTASTSADASSFVYTADGDRLVRRDPTMVTIYLPGHELELNRATNTVSARRYYSFAGQVISVRTPSGGLQDLYADHNGTADTAIDADAGNYRNKERDPFGNCRGSTGSVSTFPTDRGFHTGIEDDATGLIQMGARAYDPTIGRFLSVDPIIDHLNPQQMNGYAYANNSPITGSDPTGLFPPNQMGTRAATYGGTVAKPPPSSANAGTVAKPSAGQALSQQAQDAIHEYMNPGYNLASDVYGREYANAVTGRRYDPAALYRNLERVQYAQFMVAYLNAFAETAQIFATATGADVLMTCLDGPSMQCAADTAILVGGGAAGRILKTIDNVSDATHAADNVTAATPQSMFHYTDDAGLEGILDSRQLNPSLKSQSPNDARYGDGQYVSDIVPGTRSCAQLSRCFLGQPFQGQRFRNYVETDTSGLDVVRGREGVFEIPNNSPLDLNGRILSWGVNE</sequence>
<dbReference type="PANTHER" id="PTHR32305:SF17">
    <property type="entry name" value="TRNA NUCLEASE WAPA"/>
    <property type="match status" value="1"/>
</dbReference>
<reference evidence="5 6" key="1">
    <citation type="submission" date="2018-09" db="EMBL/GenBank/DDBJ databases">
        <title>Isolation, diversity and antifungal activity of actinobacteria from wheat.</title>
        <authorList>
            <person name="Han C."/>
        </authorList>
    </citation>
    <scope>NUCLEOTIDE SEQUENCE [LARGE SCALE GENOMIC DNA]</scope>
    <source>
        <strain evidence="5 6">NEAU-YY265</strain>
    </source>
</reference>
<feature type="region of interest" description="Disordered" evidence="2">
    <location>
        <begin position="304"/>
        <end position="339"/>
    </location>
</feature>
<organism evidence="5 6">
    <name type="scientific">Jiangella rhizosphaerae</name>
    <dbReference type="NCBI Taxonomy" id="2293569"/>
    <lineage>
        <taxon>Bacteria</taxon>
        <taxon>Bacillati</taxon>
        <taxon>Actinomycetota</taxon>
        <taxon>Actinomycetes</taxon>
        <taxon>Jiangellales</taxon>
        <taxon>Jiangellaceae</taxon>
        <taxon>Jiangella</taxon>
    </lineage>
</organism>
<keyword evidence="1" id="KW-0677">Repeat</keyword>
<keyword evidence="6" id="KW-1185">Reference proteome</keyword>
<dbReference type="RefSeq" id="WP_119660942.1">
    <property type="nucleotide sequence ID" value="NZ_QUAL01000157.1"/>
</dbReference>
<dbReference type="NCBIfam" id="TIGR03696">
    <property type="entry name" value="Rhs_assc_core"/>
    <property type="match status" value="1"/>
</dbReference>
<evidence type="ECO:0000259" key="3">
    <source>
        <dbReference type="Pfam" id="PF15633"/>
    </source>
</evidence>
<dbReference type="InterPro" id="IPR028920">
    <property type="entry name" value="Tox-ART-HYD1_dom"/>
</dbReference>